<dbReference type="InterPro" id="IPR001611">
    <property type="entry name" value="Leu-rich_rpt"/>
</dbReference>
<dbReference type="Proteomes" id="UP000325577">
    <property type="component" value="Linkage Group LG17"/>
</dbReference>
<evidence type="ECO:0000313" key="2">
    <source>
        <dbReference type="Proteomes" id="UP000325577"/>
    </source>
</evidence>
<dbReference type="PROSITE" id="PS51450">
    <property type="entry name" value="LRR"/>
    <property type="match status" value="1"/>
</dbReference>
<name>A0A5J5AUU2_9ASTE</name>
<evidence type="ECO:0008006" key="3">
    <source>
        <dbReference type="Google" id="ProtNLM"/>
    </source>
</evidence>
<organism evidence="1 2">
    <name type="scientific">Nyssa sinensis</name>
    <dbReference type="NCBI Taxonomy" id="561372"/>
    <lineage>
        <taxon>Eukaryota</taxon>
        <taxon>Viridiplantae</taxon>
        <taxon>Streptophyta</taxon>
        <taxon>Embryophyta</taxon>
        <taxon>Tracheophyta</taxon>
        <taxon>Spermatophyta</taxon>
        <taxon>Magnoliopsida</taxon>
        <taxon>eudicotyledons</taxon>
        <taxon>Gunneridae</taxon>
        <taxon>Pentapetalae</taxon>
        <taxon>asterids</taxon>
        <taxon>Cornales</taxon>
        <taxon>Nyssaceae</taxon>
        <taxon>Nyssa</taxon>
    </lineage>
</organism>
<dbReference type="InterPro" id="IPR032675">
    <property type="entry name" value="LRR_dom_sf"/>
</dbReference>
<dbReference type="Gene3D" id="3.80.10.10">
    <property type="entry name" value="Ribonuclease Inhibitor"/>
    <property type="match status" value="1"/>
</dbReference>
<protein>
    <recommendedName>
        <fullName evidence="3">U2A'/phosphoprotein 32 family A C-terminal domain-containing protein</fullName>
    </recommendedName>
</protein>
<sequence length="100" mass="11289">MVLQKWKAFRPWSISRILDVAANKLTEITGVGNLPQLEDLWLNDNQIISLEAIAEAVAGSKEKLTTIYLERNPCANSPNYSTTLRQIFPNIQQIDSELFA</sequence>
<dbReference type="OrthoDB" id="266138at2759"/>
<reference evidence="1 2" key="1">
    <citation type="submission" date="2019-09" db="EMBL/GenBank/DDBJ databases">
        <title>A chromosome-level genome assembly of the Chinese tupelo Nyssa sinensis.</title>
        <authorList>
            <person name="Yang X."/>
            <person name="Kang M."/>
            <person name="Yang Y."/>
            <person name="Xiong H."/>
            <person name="Wang M."/>
            <person name="Zhang Z."/>
            <person name="Wang Z."/>
            <person name="Wu H."/>
            <person name="Ma T."/>
            <person name="Liu J."/>
            <person name="Xi Z."/>
        </authorList>
    </citation>
    <scope>NUCLEOTIDE SEQUENCE [LARGE SCALE GENOMIC DNA]</scope>
    <source>
        <strain evidence="1">J267</strain>
        <tissue evidence="1">Leaf</tissue>
    </source>
</reference>
<dbReference type="AlphaFoldDB" id="A0A5J5AUU2"/>
<evidence type="ECO:0000313" key="1">
    <source>
        <dbReference type="EMBL" id="KAA8534915.1"/>
    </source>
</evidence>
<accession>A0A5J5AUU2</accession>
<dbReference type="EMBL" id="CM018040">
    <property type="protein sequence ID" value="KAA8534915.1"/>
    <property type="molecule type" value="Genomic_DNA"/>
</dbReference>
<dbReference type="SUPFAM" id="SSF52058">
    <property type="entry name" value="L domain-like"/>
    <property type="match status" value="1"/>
</dbReference>
<gene>
    <name evidence="1" type="ORF">F0562_029869</name>
</gene>
<keyword evidence="2" id="KW-1185">Reference proteome</keyword>
<proteinExistence type="predicted"/>